<comment type="caution">
    <text evidence="1">The sequence shown here is derived from an EMBL/GenBank/DDBJ whole genome shotgun (WGS) entry which is preliminary data.</text>
</comment>
<protein>
    <submittedName>
        <fullName evidence="1">Uncharacterized protein</fullName>
    </submittedName>
</protein>
<dbReference type="AlphaFoldDB" id="A0ABD0Y8Z2"/>
<accession>A0ABD0Y8Z2</accession>
<keyword evidence="2" id="KW-1185">Reference proteome</keyword>
<proteinExistence type="predicted"/>
<dbReference type="Proteomes" id="UP001558652">
    <property type="component" value="Unassembled WGS sequence"/>
</dbReference>
<organism evidence="1 2">
    <name type="scientific">Ranatra chinensis</name>
    <dbReference type="NCBI Taxonomy" id="642074"/>
    <lineage>
        <taxon>Eukaryota</taxon>
        <taxon>Metazoa</taxon>
        <taxon>Ecdysozoa</taxon>
        <taxon>Arthropoda</taxon>
        <taxon>Hexapoda</taxon>
        <taxon>Insecta</taxon>
        <taxon>Pterygota</taxon>
        <taxon>Neoptera</taxon>
        <taxon>Paraneoptera</taxon>
        <taxon>Hemiptera</taxon>
        <taxon>Heteroptera</taxon>
        <taxon>Panheteroptera</taxon>
        <taxon>Nepomorpha</taxon>
        <taxon>Nepidae</taxon>
        <taxon>Ranatrinae</taxon>
        <taxon>Ranatra</taxon>
    </lineage>
</organism>
<evidence type="ECO:0000313" key="2">
    <source>
        <dbReference type="Proteomes" id="UP001558652"/>
    </source>
</evidence>
<evidence type="ECO:0000313" key="1">
    <source>
        <dbReference type="EMBL" id="KAL1123711.1"/>
    </source>
</evidence>
<reference evidence="1 2" key="1">
    <citation type="submission" date="2024-07" db="EMBL/GenBank/DDBJ databases">
        <title>Chromosome-level genome assembly of the water stick insect Ranatra chinensis (Heteroptera: Nepidae).</title>
        <authorList>
            <person name="Liu X."/>
        </authorList>
    </citation>
    <scope>NUCLEOTIDE SEQUENCE [LARGE SCALE GENOMIC DNA]</scope>
    <source>
        <strain evidence="1">Cailab_2021Rc</strain>
        <tissue evidence="1">Muscle</tissue>
    </source>
</reference>
<sequence length="266" mass="30297">MTSNRRNMFEKTTKQETTEIDRGVVRFYRLTCHKRSTMASRYAPPSRLIVLHSHVLRFLPGVLSDRNPCVLATLRRGFDVYNIETAMPKIDLEAIETHLRAAREEERRNGDIQFTYAHGDDAWDLRKTGGAQYPILRLLSHCELYYRMTSKRRNMFEKTTKEETTKIGPVVSAVLRDNVHANAGCGCPLKMLSTWDAKHQSPLSSRRGLLRKTQHFELAPTCDFNESETAPSKCLSPAGRFVITKSSRYPTLGSELNFTPSGVLES</sequence>
<dbReference type="EMBL" id="JBFDAA010000011">
    <property type="protein sequence ID" value="KAL1123711.1"/>
    <property type="molecule type" value="Genomic_DNA"/>
</dbReference>
<gene>
    <name evidence="1" type="ORF">AAG570_001484</name>
</gene>
<name>A0ABD0Y8Z2_9HEMI</name>